<evidence type="ECO:0000313" key="2">
    <source>
        <dbReference type="EnsemblPlants" id="OGLUM10G03550.1"/>
    </source>
</evidence>
<sequence length="122" mass="12716">MRASTLPVLNFFCVCEVVGLVEVVHEISATQPVDGVWGGVGGAWPGVASWATITPLLLLSGSFVGVAVLLASWLLRWGGCAVGFLACLRVCWGESELLVGDKLGNDNPLPLSLVALWVPGVS</sequence>
<keyword evidence="1" id="KW-0812">Transmembrane</keyword>
<dbReference type="EnsemblPlants" id="OGLUM10G03550.1">
    <property type="protein sequence ID" value="OGLUM10G03550.1"/>
    <property type="gene ID" value="OGLUM10G03550"/>
</dbReference>
<dbReference type="Gramene" id="OGLUM10G03550.1">
    <property type="protein sequence ID" value="OGLUM10G03550.1"/>
    <property type="gene ID" value="OGLUM10G03550"/>
</dbReference>
<protein>
    <recommendedName>
        <fullName evidence="4">DUF3778 domain-containing protein</fullName>
    </recommendedName>
</protein>
<keyword evidence="3" id="KW-1185">Reference proteome</keyword>
<evidence type="ECO:0000313" key="3">
    <source>
        <dbReference type="Proteomes" id="UP000026961"/>
    </source>
</evidence>
<feature type="transmembrane region" description="Helical" evidence="1">
    <location>
        <begin position="53"/>
        <end position="75"/>
    </location>
</feature>
<name>A0A0E0B899_9ORYZ</name>
<dbReference type="HOGENOM" id="CLU_165041_1_0_1"/>
<organism evidence="2">
    <name type="scientific">Oryza glumipatula</name>
    <dbReference type="NCBI Taxonomy" id="40148"/>
    <lineage>
        <taxon>Eukaryota</taxon>
        <taxon>Viridiplantae</taxon>
        <taxon>Streptophyta</taxon>
        <taxon>Embryophyta</taxon>
        <taxon>Tracheophyta</taxon>
        <taxon>Spermatophyta</taxon>
        <taxon>Magnoliopsida</taxon>
        <taxon>Liliopsida</taxon>
        <taxon>Poales</taxon>
        <taxon>Poaceae</taxon>
        <taxon>BOP clade</taxon>
        <taxon>Oryzoideae</taxon>
        <taxon>Oryzeae</taxon>
        <taxon>Oryzinae</taxon>
        <taxon>Oryza</taxon>
    </lineage>
</organism>
<keyword evidence="1" id="KW-0472">Membrane</keyword>
<proteinExistence type="predicted"/>
<keyword evidence="1" id="KW-1133">Transmembrane helix</keyword>
<accession>A0A0E0B899</accession>
<dbReference type="AlphaFoldDB" id="A0A0E0B899"/>
<reference evidence="2" key="1">
    <citation type="submission" date="2015-04" db="UniProtKB">
        <authorList>
            <consortium name="EnsemblPlants"/>
        </authorList>
    </citation>
    <scope>IDENTIFICATION</scope>
</reference>
<reference evidence="2" key="2">
    <citation type="submission" date="2018-05" db="EMBL/GenBank/DDBJ databases">
        <title>OgluRS3 (Oryza glumaepatula Reference Sequence Version 3).</title>
        <authorList>
            <person name="Zhang J."/>
            <person name="Kudrna D."/>
            <person name="Lee S."/>
            <person name="Talag J."/>
            <person name="Welchert J."/>
            <person name="Wing R.A."/>
        </authorList>
    </citation>
    <scope>NUCLEOTIDE SEQUENCE [LARGE SCALE GENOMIC DNA]</scope>
</reference>
<evidence type="ECO:0000256" key="1">
    <source>
        <dbReference type="SAM" id="Phobius"/>
    </source>
</evidence>
<evidence type="ECO:0008006" key="4">
    <source>
        <dbReference type="Google" id="ProtNLM"/>
    </source>
</evidence>
<dbReference type="Proteomes" id="UP000026961">
    <property type="component" value="Chromosome 10"/>
</dbReference>